<dbReference type="OrthoDB" id="3078754at2"/>
<protein>
    <recommendedName>
        <fullName evidence="3">Glycoside hydrolase family 19 catalytic domain-containing protein</fullName>
    </recommendedName>
</protein>
<name>A0A5N7MKJ9_9HYPH</name>
<proteinExistence type="predicted"/>
<dbReference type="Gene3D" id="1.10.530.10">
    <property type="match status" value="1"/>
</dbReference>
<dbReference type="RefSeq" id="WP_152713898.1">
    <property type="nucleotide sequence ID" value="NZ_VOSJ01000097.1"/>
</dbReference>
<keyword evidence="2" id="KW-1185">Reference proteome</keyword>
<dbReference type="AlphaFoldDB" id="A0A5N7MKJ9"/>
<dbReference type="EMBL" id="VOSK01000096">
    <property type="protein sequence ID" value="MPR27575.1"/>
    <property type="molecule type" value="Genomic_DNA"/>
</dbReference>
<evidence type="ECO:0000313" key="1">
    <source>
        <dbReference type="EMBL" id="MPR27575.1"/>
    </source>
</evidence>
<dbReference type="SUPFAM" id="SSF53955">
    <property type="entry name" value="Lysozyme-like"/>
    <property type="match status" value="1"/>
</dbReference>
<organism evidence="1 2">
    <name type="scientific">Microvirga tunisiensis</name>
    <dbReference type="NCBI Taxonomy" id="2108360"/>
    <lineage>
        <taxon>Bacteria</taxon>
        <taxon>Pseudomonadati</taxon>
        <taxon>Pseudomonadota</taxon>
        <taxon>Alphaproteobacteria</taxon>
        <taxon>Hyphomicrobiales</taxon>
        <taxon>Methylobacteriaceae</taxon>
        <taxon>Microvirga</taxon>
    </lineage>
</organism>
<reference evidence="1 2" key="1">
    <citation type="journal article" date="2019" name="Syst. Appl. Microbiol.">
        <title>Microvirga tunisiensis sp. nov., a root nodule symbiotic bacterium isolated from Lupinus micranthus and L. luteus grown in Northern Tunisia.</title>
        <authorList>
            <person name="Msaddak A."/>
            <person name="Rejili M."/>
            <person name="Duran D."/>
            <person name="Mars M."/>
            <person name="Palacios J.M."/>
            <person name="Ruiz-Argueso T."/>
            <person name="Rey L."/>
            <person name="Imperial J."/>
        </authorList>
    </citation>
    <scope>NUCLEOTIDE SEQUENCE [LARGE SCALE GENOMIC DNA]</scope>
    <source>
        <strain evidence="1 2">Lmie10</strain>
    </source>
</reference>
<sequence>MLPIAEYGYGAGRPYDVPDSETGQTYYGRGFVQLTWRDNYARADHELELFAAASLEWHADNALEPPIAAAVMLKGMTDGWFCGSALADYFNDHDDDPCNARDIINGDKSVVPSWSGGMSIGNLIKGHHEAFLMALEAAWDEDRVLPMAAETVLTLTLRLSAAGP</sequence>
<accession>A0A5N7MKJ9</accession>
<dbReference type="InterPro" id="IPR023346">
    <property type="entry name" value="Lysozyme-like_dom_sf"/>
</dbReference>
<evidence type="ECO:0008006" key="3">
    <source>
        <dbReference type="Google" id="ProtNLM"/>
    </source>
</evidence>
<comment type="caution">
    <text evidence="1">The sequence shown here is derived from an EMBL/GenBank/DDBJ whole genome shotgun (WGS) entry which is preliminary data.</text>
</comment>
<gene>
    <name evidence="1" type="ORF">FS320_20925</name>
</gene>
<dbReference type="Proteomes" id="UP000403266">
    <property type="component" value="Unassembled WGS sequence"/>
</dbReference>
<evidence type="ECO:0000313" key="2">
    <source>
        <dbReference type="Proteomes" id="UP000403266"/>
    </source>
</evidence>